<name>A0A9X3C3C1_9MYCO</name>
<dbReference type="Pfam" id="PF01408">
    <property type="entry name" value="GFO_IDH_MocA"/>
    <property type="match status" value="1"/>
</dbReference>
<protein>
    <submittedName>
        <fullName evidence="3">Gfo/Idh/MocA family oxidoreductase</fullName>
    </submittedName>
</protein>
<dbReference type="PANTHER" id="PTHR43708">
    <property type="entry name" value="CONSERVED EXPRESSED OXIDOREDUCTASE (EUROFUNG)"/>
    <property type="match status" value="1"/>
</dbReference>
<feature type="domain" description="Gfo/Idh/MocA-like oxidoreductase N-terminal" evidence="1">
    <location>
        <begin position="11"/>
        <end position="136"/>
    </location>
</feature>
<dbReference type="Proteomes" id="UP001141629">
    <property type="component" value="Unassembled WGS sequence"/>
</dbReference>
<proteinExistence type="predicted"/>
<sequence length="392" mass="41799">MSARGDRRLAAGMVGGGDGADIGKTHRHAMRLDDQYVLAAGVFGRTADTAARVARDLGVDRVYRDHHEMAAAESDRPDGVDVVTIATPNDSHFDVARAFLQVGISVVCEKPLTRDSTSSAELTAIAESTGAILAVPHCYSAYAMVRHAARLVRDGALGDIRLVVVEHASGWASTPLELGDHRQARWRTDPDVAGFPSVLSDLGTHALHLLRYVTGLEPVRVSAELTTLVPGRRVFDNASVRLTLSNGAPATLWASMAATGNEHGLRLRVFGEQAALEWRHEDPQHLTLRGRDGAATILAQGMGSLSEDATRLTRPGMGHPEGFIEAFANFYRDLADLLRARRDGTAPPARELSIPTGVDGLIGVHFVETAAASHALDGAWVDAPSARVMAGV</sequence>
<comment type="caution">
    <text evidence="3">The sequence shown here is derived from an EMBL/GenBank/DDBJ whole genome shotgun (WGS) entry which is preliminary data.</text>
</comment>
<organism evidence="3 4">
    <name type="scientific">Mycobacterium yunnanensis</name>
    <dbReference type="NCBI Taxonomy" id="368477"/>
    <lineage>
        <taxon>Bacteria</taxon>
        <taxon>Bacillati</taxon>
        <taxon>Actinomycetota</taxon>
        <taxon>Actinomycetes</taxon>
        <taxon>Mycobacteriales</taxon>
        <taxon>Mycobacteriaceae</taxon>
        <taxon>Mycobacterium</taxon>
    </lineage>
</organism>
<dbReference type="Pfam" id="PF22725">
    <property type="entry name" value="GFO_IDH_MocA_C3"/>
    <property type="match status" value="1"/>
</dbReference>
<dbReference type="Gene3D" id="3.40.50.720">
    <property type="entry name" value="NAD(P)-binding Rossmann-like Domain"/>
    <property type="match status" value="1"/>
</dbReference>
<evidence type="ECO:0000259" key="2">
    <source>
        <dbReference type="Pfam" id="PF22725"/>
    </source>
</evidence>
<accession>A0A9X3C3C1</accession>
<feature type="domain" description="GFO/IDH/MocA-like oxidoreductase" evidence="2">
    <location>
        <begin position="145"/>
        <end position="276"/>
    </location>
</feature>
<dbReference type="SUPFAM" id="SSF51735">
    <property type="entry name" value="NAD(P)-binding Rossmann-fold domains"/>
    <property type="match status" value="1"/>
</dbReference>
<evidence type="ECO:0000259" key="1">
    <source>
        <dbReference type="Pfam" id="PF01408"/>
    </source>
</evidence>
<gene>
    <name evidence="3" type="ORF">H7K45_26755</name>
</gene>
<reference evidence="3" key="1">
    <citation type="submission" date="2020-07" db="EMBL/GenBank/DDBJ databases">
        <authorList>
            <person name="Pettersson B.M.F."/>
            <person name="Behra P.R.K."/>
            <person name="Ramesh M."/>
            <person name="Das S."/>
            <person name="Dasgupta S."/>
            <person name="Kirsebom L.A."/>
        </authorList>
    </citation>
    <scope>NUCLEOTIDE SEQUENCE</scope>
    <source>
        <strain evidence="3">DSM 44838</strain>
    </source>
</reference>
<keyword evidence="4" id="KW-1185">Reference proteome</keyword>
<dbReference type="InterPro" id="IPR000683">
    <property type="entry name" value="Gfo/Idh/MocA-like_OxRdtase_N"/>
</dbReference>
<dbReference type="InterPro" id="IPR055170">
    <property type="entry name" value="GFO_IDH_MocA-like_dom"/>
</dbReference>
<dbReference type="SUPFAM" id="SSF55347">
    <property type="entry name" value="Glyceraldehyde-3-phosphate dehydrogenase-like, C-terminal domain"/>
    <property type="match status" value="1"/>
</dbReference>
<dbReference type="InterPro" id="IPR036291">
    <property type="entry name" value="NAD(P)-bd_dom_sf"/>
</dbReference>
<dbReference type="PANTHER" id="PTHR43708:SF3">
    <property type="entry name" value="OXIDOREDUCTASE"/>
    <property type="match status" value="1"/>
</dbReference>
<dbReference type="AlphaFoldDB" id="A0A9X3C3C1"/>
<dbReference type="Gene3D" id="3.30.360.10">
    <property type="entry name" value="Dihydrodipicolinate Reductase, domain 2"/>
    <property type="match status" value="1"/>
</dbReference>
<dbReference type="GO" id="GO:0000166">
    <property type="term" value="F:nucleotide binding"/>
    <property type="evidence" value="ECO:0007669"/>
    <property type="project" value="InterPro"/>
</dbReference>
<evidence type="ECO:0000313" key="3">
    <source>
        <dbReference type="EMBL" id="MCV7424163.1"/>
    </source>
</evidence>
<dbReference type="EMBL" id="JACKVK010000013">
    <property type="protein sequence ID" value="MCV7424163.1"/>
    <property type="molecule type" value="Genomic_DNA"/>
</dbReference>
<evidence type="ECO:0000313" key="4">
    <source>
        <dbReference type="Proteomes" id="UP001141629"/>
    </source>
</evidence>
<reference evidence="3" key="2">
    <citation type="journal article" date="2022" name="BMC Genomics">
        <title>Comparative genome analysis of mycobacteria focusing on tRNA and non-coding RNA.</title>
        <authorList>
            <person name="Behra P.R.K."/>
            <person name="Pettersson B.M.F."/>
            <person name="Ramesh M."/>
            <person name="Das S."/>
            <person name="Dasgupta S."/>
            <person name="Kirsebom L.A."/>
        </authorList>
    </citation>
    <scope>NUCLEOTIDE SEQUENCE</scope>
    <source>
        <strain evidence="3">DSM 44838</strain>
    </source>
</reference>
<dbReference type="InterPro" id="IPR051317">
    <property type="entry name" value="Gfo/Idh/MocA_oxidoreduct"/>
</dbReference>